<proteinExistence type="predicted"/>
<organism evidence="1 2">
    <name type="scientific">Alcanivorax dieselolei (strain DSM 16502 / CGMCC 1.3690 / MCCC 1A00001 / B-5)</name>
    <name type="common">Alloalcanivorax dieselolei</name>
    <dbReference type="NCBI Taxonomy" id="930169"/>
    <lineage>
        <taxon>Bacteria</taxon>
        <taxon>Pseudomonadati</taxon>
        <taxon>Pseudomonadota</taxon>
        <taxon>Gammaproteobacteria</taxon>
        <taxon>Oceanospirillales</taxon>
        <taxon>Alcanivoracaceae</taxon>
        <taxon>Alloalcanivorax</taxon>
    </lineage>
</organism>
<evidence type="ECO:0000313" key="2">
    <source>
        <dbReference type="Proteomes" id="UP000006286"/>
    </source>
</evidence>
<evidence type="ECO:0000313" key="1">
    <source>
        <dbReference type="EMBL" id="AFT68614.1"/>
    </source>
</evidence>
<accession>K0C5B7</accession>
<protein>
    <submittedName>
        <fullName evidence="1">Prevent-host-death family protein</fullName>
    </submittedName>
</protein>
<name>K0C5B7_ALCDB</name>
<keyword evidence="2" id="KW-1185">Reference proteome</keyword>
<gene>
    <name evidence="1" type="ordered locus">B5T_00327</name>
</gene>
<dbReference type="AlphaFoldDB" id="K0C5B7"/>
<dbReference type="Proteomes" id="UP000006286">
    <property type="component" value="Chromosome"/>
</dbReference>
<reference evidence="1 2" key="1">
    <citation type="journal article" date="2012" name="J. Bacteriol.">
        <title>Complete genome sequence of Alcanivorax dieselolei type strain B5.</title>
        <authorList>
            <person name="Lai Q."/>
            <person name="Li W."/>
            <person name="Shao Z."/>
        </authorList>
    </citation>
    <scope>NUCLEOTIDE SEQUENCE [LARGE SCALE GENOMIC DNA]</scope>
    <source>
        <strain evidence="2">DSM 16502 / CGMCC 1.3690 / B-5</strain>
    </source>
</reference>
<dbReference type="HOGENOM" id="CLU_3179330_0_0_6"/>
<dbReference type="EMBL" id="CP003466">
    <property type="protein sequence ID" value="AFT68614.1"/>
    <property type="molecule type" value="Genomic_DNA"/>
</dbReference>
<dbReference type="KEGG" id="adi:B5T_00327"/>
<sequence>MIQRFEDYERTEKELRFMKVVALGLLDAQKGDTTSVEQARGALGLE</sequence>
<dbReference type="PATRIC" id="fig|930169.3.peg.316"/>